<reference evidence="2" key="1">
    <citation type="journal article" date="2019" name="Int. J. Syst. Evol. Microbiol.">
        <title>The Global Catalogue of Microorganisms (GCM) 10K type strain sequencing project: providing services to taxonomists for standard genome sequencing and annotation.</title>
        <authorList>
            <consortium name="The Broad Institute Genomics Platform"/>
            <consortium name="The Broad Institute Genome Sequencing Center for Infectious Disease"/>
            <person name="Wu L."/>
            <person name="Ma J."/>
        </authorList>
    </citation>
    <scope>NUCLEOTIDE SEQUENCE [LARGE SCALE GENOMIC DNA]</scope>
    <source>
        <strain evidence="2">ICMP 19430</strain>
    </source>
</reference>
<evidence type="ECO:0000313" key="2">
    <source>
        <dbReference type="Proteomes" id="UP001596484"/>
    </source>
</evidence>
<evidence type="ECO:0000313" key="1">
    <source>
        <dbReference type="EMBL" id="MFC7447313.1"/>
    </source>
</evidence>
<gene>
    <name evidence="1" type="ORF">ACFQS9_05330</name>
</gene>
<name>A0ABW2RTY9_9NOCA</name>
<dbReference type="RefSeq" id="WP_378402299.1">
    <property type="nucleotide sequence ID" value="NZ_JBHTCS010000009.1"/>
</dbReference>
<dbReference type="EMBL" id="JBHTCS010000009">
    <property type="protein sequence ID" value="MFC7447313.1"/>
    <property type="molecule type" value="Genomic_DNA"/>
</dbReference>
<dbReference type="Proteomes" id="UP001596484">
    <property type="component" value="Unassembled WGS sequence"/>
</dbReference>
<proteinExistence type="predicted"/>
<comment type="caution">
    <text evidence="1">The sequence shown here is derived from an EMBL/GenBank/DDBJ whole genome shotgun (WGS) entry which is preliminary data.</text>
</comment>
<keyword evidence="2" id="KW-1185">Reference proteome</keyword>
<protein>
    <submittedName>
        <fullName evidence="1">Uncharacterized protein</fullName>
    </submittedName>
</protein>
<sequence length="79" mass="8233">MTTSITMLDCIDVSVNWRNLTTGAAGTAVLRAMQPNNLSRPIAPDEWCRYDPATVVAGSGTVASVAAVNARVFPHGSGT</sequence>
<organism evidence="1 2">
    <name type="scientific">Rhodococcus daqingensis</name>
    <dbReference type="NCBI Taxonomy" id="2479363"/>
    <lineage>
        <taxon>Bacteria</taxon>
        <taxon>Bacillati</taxon>
        <taxon>Actinomycetota</taxon>
        <taxon>Actinomycetes</taxon>
        <taxon>Mycobacteriales</taxon>
        <taxon>Nocardiaceae</taxon>
        <taxon>Rhodococcus</taxon>
    </lineage>
</organism>
<accession>A0ABW2RTY9</accession>